<comment type="caution">
    <text evidence="1">The sequence shown here is derived from an EMBL/GenBank/DDBJ whole genome shotgun (WGS) entry which is preliminary data.</text>
</comment>
<sequence length="229" mass="25466">MKPLALLLVYLPRVAFRRAAQAQLGACLPATTSTVIWARTLEVQSELQRTQVSHSPGVNLLLRYMQWDYALYRALQEQGISPQQAGEWIEQINWQIFAPASAMAFKVSRLRSSRLQARIKWLLDALFSLVFTRPFRRSNLPAAAGVAFDVQVCPLASYLREQGAPELTHFAACSLDYRMAADWGVTLQRTQTLAGGATYCDFRFSVPPVQLIAREGAGVDKTAADHPGI</sequence>
<evidence type="ECO:0000313" key="1">
    <source>
        <dbReference type="EMBL" id="SCW78671.1"/>
    </source>
</evidence>
<dbReference type="RefSeq" id="WP_090254934.1">
    <property type="nucleotide sequence ID" value="NZ_FMTL01000003.1"/>
</dbReference>
<dbReference type="GO" id="GO:0016787">
    <property type="term" value="F:hydrolase activity"/>
    <property type="evidence" value="ECO:0007669"/>
    <property type="project" value="UniProtKB-KW"/>
</dbReference>
<protein>
    <submittedName>
        <fullName evidence="1">L-2-amino-thiazoline-4-carboxylic acid hydrolase</fullName>
    </submittedName>
</protein>
<proteinExistence type="predicted"/>
<name>A0AB37ZB90_9PSED</name>
<accession>A0AB37ZB90</accession>
<reference evidence="1 2" key="1">
    <citation type="submission" date="2016-10" db="EMBL/GenBank/DDBJ databases">
        <authorList>
            <person name="Varghese N."/>
            <person name="Submissions S."/>
        </authorList>
    </citation>
    <scope>NUCLEOTIDE SEQUENCE [LARGE SCALE GENOMIC DNA]</scope>
    <source>
        <strain evidence="1 2">DSM 17833</strain>
    </source>
</reference>
<dbReference type="Proteomes" id="UP000242418">
    <property type="component" value="Unassembled WGS sequence"/>
</dbReference>
<keyword evidence="2" id="KW-1185">Reference proteome</keyword>
<gene>
    <name evidence="1" type="ORF">SAMN05216370_3540</name>
</gene>
<organism evidence="1 2">
    <name type="scientific">Pseudomonas peli</name>
    <dbReference type="NCBI Taxonomy" id="592361"/>
    <lineage>
        <taxon>Bacteria</taxon>
        <taxon>Pseudomonadati</taxon>
        <taxon>Pseudomonadota</taxon>
        <taxon>Gammaproteobacteria</taxon>
        <taxon>Pseudomonadales</taxon>
        <taxon>Pseudomonadaceae</taxon>
        <taxon>Pseudomonas</taxon>
    </lineage>
</organism>
<dbReference type="InterPro" id="IPR026002">
    <property type="entry name" value="ATC_hydrolase-like"/>
</dbReference>
<dbReference type="AlphaFoldDB" id="A0AB37ZB90"/>
<dbReference type="Pfam" id="PF14196">
    <property type="entry name" value="ATC_hydrolase"/>
    <property type="match status" value="1"/>
</dbReference>
<evidence type="ECO:0000313" key="2">
    <source>
        <dbReference type="Proteomes" id="UP000242418"/>
    </source>
</evidence>
<keyword evidence="1" id="KW-0378">Hydrolase</keyword>
<dbReference type="EMBL" id="FMTL01000003">
    <property type="protein sequence ID" value="SCW78671.1"/>
    <property type="molecule type" value="Genomic_DNA"/>
</dbReference>